<organism evidence="5 6">
    <name type="scientific">Acidithiobacillus marinus</name>
    <dbReference type="NCBI Taxonomy" id="187490"/>
    <lineage>
        <taxon>Bacteria</taxon>
        <taxon>Pseudomonadati</taxon>
        <taxon>Pseudomonadota</taxon>
        <taxon>Acidithiobacillia</taxon>
        <taxon>Acidithiobacillales</taxon>
        <taxon>Acidithiobacillaceae</taxon>
        <taxon>Acidithiobacillus</taxon>
    </lineage>
</organism>
<evidence type="ECO:0000313" key="6">
    <source>
        <dbReference type="Proteomes" id="UP000234329"/>
    </source>
</evidence>
<sequence>MNKAQFVDLLARNGDLTRSKAEATLAITIHSITDALTAGEEVKLSGLGTFSVVEVPARLGRNPQTGAEIQIPARRAIRFKAAKPLKDAIHV</sequence>
<comment type="similarity">
    <text evidence="1 4">Belongs to the bacterial histone-like protein family.</text>
</comment>
<dbReference type="CDD" id="cd13831">
    <property type="entry name" value="HU"/>
    <property type="match status" value="1"/>
</dbReference>
<dbReference type="GO" id="GO:0005829">
    <property type="term" value="C:cytosol"/>
    <property type="evidence" value="ECO:0007669"/>
    <property type="project" value="TreeGrafter"/>
</dbReference>
<dbReference type="GO" id="GO:0030527">
    <property type="term" value="F:structural constituent of chromatin"/>
    <property type="evidence" value="ECO:0007669"/>
    <property type="project" value="InterPro"/>
</dbReference>
<dbReference type="PANTHER" id="PTHR33175:SF3">
    <property type="entry name" value="DNA-BINDING PROTEIN HU-BETA"/>
    <property type="match status" value="1"/>
</dbReference>
<dbReference type="SUPFAM" id="SSF47729">
    <property type="entry name" value="IHF-like DNA-binding proteins"/>
    <property type="match status" value="1"/>
</dbReference>
<evidence type="ECO:0000256" key="1">
    <source>
        <dbReference type="ARBA" id="ARBA00010529"/>
    </source>
</evidence>
<dbReference type="OrthoDB" id="9799835at2"/>
<dbReference type="Gene3D" id="4.10.520.10">
    <property type="entry name" value="IHF-like DNA-binding proteins"/>
    <property type="match status" value="1"/>
</dbReference>
<protein>
    <submittedName>
        <fullName evidence="5">DNA-binding protein HU</fullName>
    </submittedName>
</protein>
<reference evidence="5 6" key="1">
    <citation type="submission" date="2017-03" db="EMBL/GenBank/DDBJ databases">
        <title>Draft genime sequence of the acidophilic sulfur-oxidizing bacterium Acidithiobacillus sp. SH, isolated from seawater.</title>
        <authorList>
            <person name="Sharmin S."/>
            <person name="Tokuhisa M."/>
            <person name="Kanao T."/>
            <person name="Kamimura K."/>
        </authorList>
    </citation>
    <scope>NUCLEOTIDE SEQUENCE [LARGE SCALE GENOMIC DNA]</scope>
    <source>
        <strain evidence="5 6">SH</strain>
    </source>
</reference>
<evidence type="ECO:0000256" key="4">
    <source>
        <dbReference type="RuleBase" id="RU003939"/>
    </source>
</evidence>
<dbReference type="Pfam" id="PF00216">
    <property type="entry name" value="Bac_DNA_binding"/>
    <property type="match status" value="1"/>
</dbReference>
<proteinExistence type="inferred from homology"/>
<keyword evidence="3 5" id="KW-0238">DNA-binding</keyword>
<dbReference type="GO" id="GO:0003677">
    <property type="term" value="F:DNA binding"/>
    <property type="evidence" value="ECO:0007669"/>
    <property type="project" value="UniProtKB-KW"/>
</dbReference>
<dbReference type="AlphaFoldDB" id="A0A2I1DPD0"/>
<evidence type="ECO:0000313" key="5">
    <source>
        <dbReference type="EMBL" id="PKY11725.1"/>
    </source>
</evidence>
<dbReference type="SMART" id="SM00411">
    <property type="entry name" value="BHL"/>
    <property type="match status" value="1"/>
</dbReference>
<evidence type="ECO:0000256" key="2">
    <source>
        <dbReference type="ARBA" id="ARBA00023067"/>
    </source>
</evidence>
<dbReference type="EMBL" id="MXAV01000007">
    <property type="protein sequence ID" value="PKY11725.1"/>
    <property type="molecule type" value="Genomic_DNA"/>
</dbReference>
<dbReference type="InterPro" id="IPR000119">
    <property type="entry name" value="Hist_DNA-bd"/>
</dbReference>
<keyword evidence="6" id="KW-1185">Reference proteome</keyword>
<dbReference type="PRINTS" id="PR01727">
    <property type="entry name" value="DNABINDINGHU"/>
</dbReference>
<dbReference type="PANTHER" id="PTHR33175">
    <property type="entry name" value="DNA-BINDING PROTEIN HU"/>
    <property type="match status" value="1"/>
</dbReference>
<dbReference type="GO" id="GO:0030261">
    <property type="term" value="P:chromosome condensation"/>
    <property type="evidence" value="ECO:0007669"/>
    <property type="project" value="UniProtKB-KW"/>
</dbReference>
<evidence type="ECO:0000256" key="3">
    <source>
        <dbReference type="ARBA" id="ARBA00023125"/>
    </source>
</evidence>
<comment type="caution">
    <text evidence="5">The sequence shown here is derived from an EMBL/GenBank/DDBJ whole genome shotgun (WGS) entry which is preliminary data.</text>
</comment>
<gene>
    <name evidence="5" type="ORF">B1757_02745</name>
</gene>
<dbReference type="Proteomes" id="UP000234329">
    <property type="component" value="Unassembled WGS sequence"/>
</dbReference>
<dbReference type="RefSeq" id="WP_101536866.1">
    <property type="nucleotide sequence ID" value="NZ_MXAV01000007.1"/>
</dbReference>
<dbReference type="InParanoid" id="A0A2I1DPD0"/>
<keyword evidence="2" id="KW-0226">DNA condensation</keyword>
<name>A0A2I1DPD0_9PROT</name>
<dbReference type="InterPro" id="IPR010992">
    <property type="entry name" value="IHF-like_DNA-bd_dom_sf"/>
</dbReference>
<accession>A0A2I1DPD0</accession>